<keyword evidence="9" id="KW-0234">DNA repair</keyword>
<evidence type="ECO:0000256" key="4">
    <source>
        <dbReference type="ARBA" id="ARBA00022801"/>
    </source>
</evidence>
<keyword evidence="1" id="KW-0540">Nuclease</keyword>
<evidence type="ECO:0000256" key="1">
    <source>
        <dbReference type="ARBA" id="ARBA00022722"/>
    </source>
</evidence>
<sequence length="1017" mass="117435">MGKDVVKLTGFIENNKGRLKYLISDRVSIPNSIIRKLNKEEDIITENIRTVTIENIAKNIVMGYYAYAGKDYDKEGIFTAEEVYLIHDILLSSKEDKIYGFLPKTSISLETSREILRVINILREGKKKEGVTTKIDPLISDLEKKLEDRKLLDKIGILNEAVKIIEESSEVDIRRYLAISGEIKLAITDYFAEKISYLEKRFLDALCGKLGINVDIVCMTDNNKSELHFVKAYGQYNEVEYCIEEIKNKGINFGEAGIYYTDEIYENFIKAACEKDNIGVTFKKANAGDNEIIRLLIDLIESIEADFSYEILGRLVNNQTATLKHIIKRDEKAKEEALENEVLNEEPIYDEKDEEQGNLEKENTEEYKYSLKRAYDTLLRRENIGWSKARYEDFFKRHESIGEFSTLNERENVKIQPFKEFLRDFIDIYDEENTAEKTYLNLLEFAKKYSYNNKNKNTYLKALRELTIPFGLLGQECKEDQLSIIKDALVNFKFGMPEEMDKVRAQRLTGRCVAERPYNFIVGLAASYVLQDTANSPVLSDDEIKKVLDIDVAYVPLAGNSNQVFKEELEYLLATCPKGETTLIYSYYDTLAFKELSPSLFYLTKLNEAAESESTYKPHKTGYRFNKCLENVEDELVKEIENKGEDYTFVTESLSATTLETLVKCPFKYYYQKVLNIAEPDNIYNGETWLNASEKGTFFHRIMELYCKAVFSDKYAGETIFSQEEFDKAYNKALKETEIKVPYISECAKNVEAEAIKQVAISYLEELHRFYEEELTSGRKWMVLGCELGFGKDEGSKFRVIYNYDDKVNFDWKGTIDRMDGYMDAEGIIHLKILDYKTGKMSKLKEGIIGKTKKESKKSLLPDKKLLPPDMKLQHFIYGMAGIEYVKQSQETLKEKFGNNEIKGIKLDKVFYDFPFEHNKNNVHDATNKLEEIGFDIELAIDKDLDITKCLPQKAKNLLVKSLSELNAGNIKEFMVNAETYYNSQAEEYSKVKDGCSYCGYTKICRRYVGKGVMDNE</sequence>
<keyword evidence="5" id="KW-0347">Helicase</keyword>
<feature type="domain" description="PD-(D/E)XK endonuclease-like" evidence="10">
    <location>
        <begin position="653"/>
        <end position="1006"/>
    </location>
</feature>
<dbReference type="RefSeq" id="WP_208429898.1">
    <property type="nucleotide sequence ID" value="NZ_JAEPRJ010000001.1"/>
</dbReference>
<keyword evidence="12" id="KW-1185">Reference proteome</keyword>
<dbReference type="Pfam" id="PF12705">
    <property type="entry name" value="PDDEXK_1"/>
    <property type="match status" value="1"/>
</dbReference>
<evidence type="ECO:0000256" key="9">
    <source>
        <dbReference type="ARBA" id="ARBA00023204"/>
    </source>
</evidence>
<evidence type="ECO:0000313" key="11">
    <source>
        <dbReference type="EMBL" id="MBK5898484.1"/>
    </source>
</evidence>
<keyword evidence="6" id="KW-0269">Exonuclease</keyword>
<comment type="caution">
    <text evidence="11">The sequence shown here is derived from an EMBL/GenBank/DDBJ whole genome shotgun (WGS) entry which is preliminary data.</text>
</comment>
<dbReference type="InterPro" id="IPR027417">
    <property type="entry name" value="P-loop_NTPase"/>
</dbReference>
<protein>
    <submittedName>
        <fullName evidence="11">PD-(D/E)XK nuclease family protein</fullName>
    </submittedName>
</protein>
<proteinExistence type="predicted"/>
<keyword evidence="4" id="KW-0378">Hydrolase</keyword>
<reference evidence="11 12" key="1">
    <citation type="submission" date="2021-01" db="EMBL/GenBank/DDBJ databases">
        <title>Isolation and description of Catonella massiliensis sp. nov., a novel Catonella species, isolated from a stable periodontitis subject.</title>
        <authorList>
            <person name="Antezack A."/>
            <person name="Boxberger M."/>
            <person name="La Scola B."/>
            <person name="Monnet-Corti V."/>
        </authorList>
    </citation>
    <scope>NUCLEOTIDE SEQUENCE [LARGE SCALE GENOMIC DNA]</scope>
    <source>
        <strain evidence="11 12">Marseille-Q4567</strain>
    </source>
</reference>
<organism evidence="11 12">
    <name type="scientific">Catonella massiliensis</name>
    <dbReference type="NCBI Taxonomy" id="2799636"/>
    <lineage>
        <taxon>Bacteria</taxon>
        <taxon>Bacillati</taxon>
        <taxon>Bacillota</taxon>
        <taxon>Clostridia</taxon>
        <taxon>Lachnospirales</taxon>
        <taxon>Lachnospiraceae</taxon>
        <taxon>Catonella</taxon>
    </lineage>
</organism>
<dbReference type="SUPFAM" id="SSF52540">
    <property type="entry name" value="P-loop containing nucleoside triphosphate hydrolases"/>
    <property type="match status" value="1"/>
</dbReference>
<evidence type="ECO:0000259" key="10">
    <source>
        <dbReference type="Pfam" id="PF12705"/>
    </source>
</evidence>
<accession>A0ABS1J3L4</accession>
<dbReference type="Proteomes" id="UP000604730">
    <property type="component" value="Unassembled WGS sequence"/>
</dbReference>
<evidence type="ECO:0000313" key="12">
    <source>
        <dbReference type="Proteomes" id="UP000604730"/>
    </source>
</evidence>
<keyword evidence="8" id="KW-0238">DNA-binding</keyword>
<keyword evidence="2" id="KW-0547">Nucleotide-binding</keyword>
<evidence type="ECO:0000256" key="8">
    <source>
        <dbReference type="ARBA" id="ARBA00023125"/>
    </source>
</evidence>
<name>A0ABS1J3L4_9FIRM</name>
<dbReference type="EMBL" id="JAEPRJ010000001">
    <property type="protein sequence ID" value="MBK5898484.1"/>
    <property type="molecule type" value="Genomic_DNA"/>
</dbReference>
<gene>
    <name evidence="11" type="ORF">JJN12_11935</name>
</gene>
<keyword evidence="3" id="KW-0227">DNA damage</keyword>
<dbReference type="InterPro" id="IPR038726">
    <property type="entry name" value="PDDEXK_AddAB-type"/>
</dbReference>
<evidence type="ECO:0000256" key="7">
    <source>
        <dbReference type="ARBA" id="ARBA00022840"/>
    </source>
</evidence>
<evidence type="ECO:0000256" key="6">
    <source>
        <dbReference type="ARBA" id="ARBA00022839"/>
    </source>
</evidence>
<evidence type="ECO:0000256" key="3">
    <source>
        <dbReference type="ARBA" id="ARBA00022763"/>
    </source>
</evidence>
<evidence type="ECO:0000256" key="2">
    <source>
        <dbReference type="ARBA" id="ARBA00022741"/>
    </source>
</evidence>
<keyword evidence="7" id="KW-0067">ATP-binding</keyword>
<evidence type="ECO:0000256" key="5">
    <source>
        <dbReference type="ARBA" id="ARBA00022806"/>
    </source>
</evidence>